<proteinExistence type="predicted"/>
<dbReference type="CDD" id="cd04179">
    <property type="entry name" value="DPM_DPG-synthase_like"/>
    <property type="match status" value="1"/>
</dbReference>
<evidence type="ECO:0000259" key="1">
    <source>
        <dbReference type="Pfam" id="PF00535"/>
    </source>
</evidence>
<accession>A0A075I2T5</accession>
<dbReference type="PANTHER" id="PTHR48090">
    <property type="entry name" value="UNDECAPRENYL-PHOSPHATE 4-DEOXY-4-FORMAMIDO-L-ARABINOSE TRANSFERASE-RELATED"/>
    <property type="match status" value="1"/>
</dbReference>
<dbReference type="InterPro" id="IPR050256">
    <property type="entry name" value="Glycosyltransferase_2"/>
</dbReference>
<dbReference type="InterPro" id="IPR029044">
    <property type="entry name" value="Nucleotide-diphossugar_trans"/>
</dbReference>
<dbReference type="Gene3D" id="3.90.550.10">
    <property type="entry name" value="Spore Coat Polysaccharide Biosynthesis Protein SpsA, Chain A"/>
    <property type="match status" value="1"/>
</dbReference>
<dbReference type="InterPro" id="IPR001173">
    <property type="entry name" value="Glyco_trans_2-like"/>
</dbReference>
<dbReference type="PANTHER" id="PTHR48090:SF7">
    <property type="entry name" value="RFBJ PROTEIN"/>
    <property type="match status" value="1"/>
</dbReference>
<dbReference type="EMBL" id="KF901161">
    <property type="protein sequence ID" value="AIF20313.1"/>
    <property type="molecule type" value="Genomic_DNA"/>
</dbReference>
<organism evidence="2">
    <name type="scientific">uncultured marine thaumarchaeote KM3_89_C12</name>
    <dbReference type="NCBI Taxonomy" id="1456339"/>
    <lineage>
        <taxon>Archaea</taxon>
        <taxon>Nitrososphaerota</taxon>
        <taxon>environmental samples</taxon>
    </lineage>
</organism>
<sequence>MTTTVVIPTKNESIGIKEVLPKVDLNWADEWFLVDNHSTDGTIEEATKLGFKVIQQTGKGLSNAYREGVELSHSENVLFFHPDGNCKPEYIPKLIKKMDEGDYDIVQISRFGKNGISEDDTMITAFGNRMFTFLVNVFFGGKLTDTLFGFKIIKKQTFQNLRLDGEFLTLEQQVSIKSCKYHLKTFEIDGIEPKRIGGEAKMKPLYTGYALSKQIIKEFIFWG</sequence>
<protein>
    <submittedName>
        <fullName evidence="2">Histidinol-phosphate phosphatase family protein</fullName>
    </submittedName>
</protein>
<dbReference type="SUPFAM" id="SSF53448">
    <property type="entry name" value="Nucleotide-diphospho-sugar transferases"/>
    <property type="match status" value="1"/>
</dbReference>
<feature type="domain" description="Glycosyltransferase 2-like" evidence="1">
    <location>
        <begin position="4"/>
        <end position="160"/>
    </location>
</feature>
<dbReference type="Pfam" id="PF00535">
    <property type="entry name" value="Glycos_transf_2"/>
    <property type="match status" value="1"/>
</dbReference>
<dbReference type="AlphaFoldDB" id="A0A075I2T5"/>
<evidence type="ECO:0000313" key="2">
    <source>
        <dbReference type="EMBL" id="AIF20313.1"/>
    </source>
</evidence>
<name>A0A075I2T5_9ARCH</name>
<reference evidence="2" key="1">
    <citation type="journal article" date="2014" name="Genome Biol. Evol.">
        <title>Pangenome evidence for extensive interdomain horizontal transfer affecting lineage core and shell genes in uncultured planktonic thaumarchaeota and euryarchaeota.</title>
        <authorList>
            <person name="Deschamps P."/>
            <person name="Zivanovic Y."/>
            <person name="Moreira D."/>
            <person name="Rodriguez-Valera F."/>
            <person name="Lopez-Garcia P."/>
        </authorList>
    </citation>
    <scope>NUCLEOTIDE SEQUENCE</scope>
</reference>